<sequence length="266" mass="30720">MSDWIDDVHFHFDYPSVPESIIHNTEHLESFAEEVELGLLEAVEEITSQTNKPDLIQMYEIVLTDKYYNSVINFLNILKNVLTNTILHSELPGDAHKLILGLRVLYTMPSLIRRFPDNFFEDILTRIIYLASHAEEPIATHAIKCLQIFAYNGKRLSKFAPQLKELFDVLVSNLLNNFMQVCDEYLASLQSIEGQGETFIPKFDKSQIGTQECDPTDFEVNKFCLNDHIDQQSISAIQQKFHYIALIYYLLPILKVKYLEASNSHN</sequence>
<keyword evidence="2" id="KW-1185">Reference proteome</keyword>
<gene>
    <name evidence="1" type="ORF">RF11_00728</name>
</gene>
<accession>A0A0C2JA45</accession>
<dbReference type="AlphaFoldDB" id="A0A0C2JA45"/>
<dbReference type="Proteomes" id="UP000031668">
    <property type="component" value="Unassembled WGS sequence"/>
</dbReference>
<name>A0A0C2JA45_THEKT</name>
<dbReference type="SUPFAM" id="SSF48371">
    <property type="entry name" value="ARM repeat"/>
    <property type="match status" value="1"/>
</dbReference>
<organism evidence="1 2">
    <name type="scientific">Thelohanellus kitauei</name>
    <name type="common">Myxosporean</name>
    <dbReference type="NCBI Taxonomy" id="669202"/>
    <lineage>
        <taxon>Eukaryota</taxon>
        <taxon>Metazoa</taxon>
        <taxon>Cnidaria</taxon>
        <taxon>Myxozoa</taxon>
        <taxon>Myxosporea</taxon>
        <taxon>Bivalvulida</taxon>
        <taxon>Platysporina</taxon>
        <taxon>Myxobolidae</taxon>
        <taxon>Thelohanellus</taxon>
    </lineage>
</organism>
<evidence type="ECO:0000313" key="1">
    <source>
        <dbReference type="EMBL" id="KII74649.1"/>
    </source>
</evidence>
<proteinExistence type="predicted"/>
<protein>
    <submittedName>
        <fullName evidence="1">Uncharacterized protein</fullName>
    </submittedName>
</protein>
<dbReference type="EMBL" id="JWZT01000332">
    <property type="protein sequence ID" value="KII74649.1"/>
    <property type="molecule type" value="Genomic_DNA"/>
</dbReference>
<evidence type="ECO:0000313" key="2">
    <source>
        <dbReference type="Proteomes" id="UP000031668"/>
    </source>
</evidence>
<reference evidence="1 2" key="1">
    <citation type="journal article" date="2014" name="Genome Biol. Evol.">
        <title>The genome of the myxosporean Thelohanellus kitauei shows adaptations to nutrient acquisition within its fish host.</title>
        <authorList>
            <person name="Yang Y."/>
            <person name="Xiong J."/>
            <person name="Zhou Z."/>
            <person name="Huo F."/>
            <person name="Miao W."/>
            <person name="Ran C."/>
            <person name="Liu Y."/>
            <person name="Zhang J."/>
            <person name="Feng J."/>
            <person name="Wang M."/>
            <person name="Wang M."/>
            <person name="Wang L."/>
            <person name="Yao B."/>
        </authorList>
    </citation>
    <scope>NUCLEOTIDE SEQUENCE [LARGE SCALE GENOMIC DNA]</scope>
    <source>
        <strain evidence="1">Wuqing</strain>
    </source>
</reference>
<comment type="caution">
    <text evidence="1">The sequence shown here is derived from an EMBL/GenBank/DDBJ whole genome shotgun (WGS) entry which is preliminary data.</text>
</comment>
<dbReference type="InterPro" id="IPR016024">
    <property type="entry name" value="ARM-type_fold"/>
</dbReference>